<protein>
    <submittedName>
        <fullName evidence="1">Uncharacterized protein</fullName>
    </submittedName>
</protein>
<name>A0AAE0NNK9_9PEZI</name>
<proteinExistence type="predicted"/>
<dbReference type="EMBL" id="JAULSN010000001">
    <property type="protein sequence ID" value="KAK3384645.1"/>
    <property type="molecule type" value="Genomic_DNA"/>
</dbReference>
<gene>
    <name evidence="1" type="ORF">B0T24DRAFT_94129</name>
</gene>
<dbReference type="Proteomes" id="UP001287356">
    <property type="component" value="Unassembled WGS sequence"/>
</dbReference>
<reference evidence="1" key="1">
    <citation type="journal article" date="2023" name="Mol. Phylogenet. Evol.">
        <title>Genome-scale phylogeny and comparative genomics of the fungal order Sordariales.</title>
        <authorList>
            <person name="Hensen N."/>
            <person name="Bonometti L."/>
            <person name="Westerberg I."/>
            <person name="Brannstrom I.O."/>
            <person name="Guillou S."/>
            <person name="Cros-Aarteil S."/>
            <person name="Calhoun S."/>
            <person name="Haridas S."/>
            <person name="Kuo A."/>
            <person name="Mondo S."/>
            <person name="Pangilinan J."/>
            <person name="Riley R."/>
            <person name="LaButti K."/>
            <person name="Andreopoulos B."/>
            <person name="Lipzen A."/>
            <person name="Chen C."/>
            <person name="Yan M."/>
            <person name="Daum C."/>
            <person name="Ng V."/>
            <person name="Clum A."/>
            <person name="Steindorff A."/>
            <person name="Ohm R.A."/>
            <person name="Martin F."/>
            <person name="Silar P."/>
            <person name="Natvig D.O."/>
            <person name="Lalanne C."/>
            <person name="Gautier V."/>
            <person name="Ament-Velasquez S.L."/>
            <person name="Kruys A."/>
            <person name="Hutchinson M.I."/>
            <person name="Powell A.J."/>
            <person name="Barry K."/>
            <person name="Miller A.N."/>
            <person name="Grigoriev I.V."/>
            <person name="Debuchy R."/>
            <person name="Gladieux P."/>
            <person name="Hiltunen Thoren M."/>
            <person name="Johannesson H."/>
        </authorList>
    </citation>
    <scope>NUCLEOTIDE SEQUENCE</scope>
    <source>
        <strain evidence="1">CBS 958.72</strain>
    </source>
</reference>
<accession>A0AAE0NNK9</accession>
<organism evidence="1 2">
    <name type="scientific">Lasiosphaeria ovina</name>
    <dbReference type="NCBI Taxonomy" id="92902"/>
    <lineage>
        <taxon>Eukaryota</taxon>
        <taxon>Fungi</taxon>
        <taxon>Dikarya</taxon>
        <taxon>Ascomycota</taxon>
        <taxon>Pezizomycotina</taxon>
        <taxon>Sordariomycetes</taxon>
        <taxon>Sordariomycetidae</taxon>
        <taxon>Sordariales</taxon>
        <taxon>Lasiosphaeriaceae</taxon>
        <taxon>Lasiosphaeria</taxon>
    </lineage>
</organism>
<evidence type="ECO:0000313" key="1">
    <source>
        <dbReference type="EMBL" id="KAK3384645.1"/>
    </source>
</evidence>
<keyword evidence="2" id="KW-1185">Reference proteome</keyword>
<reference evidence="1" key="2">
    <citation type="submission" date="2023-06" db="EMBL/GenBank/DDBJ databases">
        <authorList>
            <consortium name="Lawrence Berkeley National Laboratory"/>
            <person name="Haridas S."/>
            <person name="Hensen N."/>
            <person name="Bonometti L."/>
            <person name="Westerberg I."/>
            <person name="Brannstrom I.O."/>
            <person name="Guillou S."/>
            <person name="Cros-Aarteil S."/>
            <person name="Calhoun S."/>
            <person name="Kuo A."/>
            <person name="Mondo S."/>
            <person name="Pangilinan J."/>
            <person name="Riley R."/>
            <person name="Labutti K."/>
            <person name="Andreopoulos B."/>
            <person name="Lipzen A."/>
            <person name="Chen C."/>
            <person name="Yanf M."/>
            <person name="Daum C."/>
            <person name="Ng V."/>
            <person name="Clum A."/>
            <person name="Steindorff A."/>
            <person name="Ohm R."/>
            <person name="Martin F."/>
            <person name="Silar P."/>
            <person name="Natvig D."/>
            <person name="Lalanne C."/>
            <person name="Gautier V."/>
            <person name="Ament-Velasquez S.L."/>
            <person name="Kruys A."/>
            <person name="Hutchinson M.I."/>
            <person name="Powell A.J."/>
            <person name="Barry K."/>
            <person name="Miller A.N."/>
            <person name="Grigoriev I.V."/>
            <person name="Debuchy R."/>
            <person name="Gladieux P."/>
            <person name="Thoren M.H."/>
            <person name="Johannesson H."/>
        </authorList>
    </citation>
    <scope>NUCLEOTIDE SEQUENCE</scope>
    <source>
        <strain evidence="1">CBS 958.72</strain>
    </source>
</reference>
<evidence type="ECO:0000313" key="2">
    <source>
        <dbReference type="Proteomes" id="UP001287356"/>
    </source>
</evidence>
<sequence>MSKVRRGRRVRQLEVWNKGELFNARVESPKVSVRWLWCLVSLLCGLWEFEGARNLCPQCPMRCRNLRSWAPFPKVTSREQQTTTDISASLLPHRVGLLIFFDIVCGSPMGPLDGCRRRALCSGGRGDLGKEALNKQACFNRRLFFFSCPTTLSGFGHAFPSLLAPRHVHACIPDAMPVVSVALLSEQRQWQRQQQQQQASRSKQVSV</sequence>
<dbReference type="AlphaFoldDB" id="A0AAE0NNK9"/>
<comment type="caution">
    <text evidence="1">The sequence shown here is derived from an EMBL/GenBank/DDBJ whole genome shotgun (WGS) entry which is preliminary data.</text>
</comment>